<evidence type="ECO:0000256" key="2">
    <source>
        <dbReference type="ARBA" id="ARBA00022618"/>
    </source>
</evidence>
<evidence type="ECO:0000256" key="4">
    <source>
        <dbReference type="ARBA" id="ARBA00022989"/>
    </source>
</evidence>
<keyword evidence="2" id="KW-0132">Cell division</keyword>
<gene>
    <name evidence="8" type="ORF">UFOPK4410_00021</name>
</gene>
<evidence type="ECO:0000256" key="3">
    <source>
        <dbReference type="ARBA" id="ARBA00022692"/>
    </source>
</evidence>
<sequence length="213" mass="23719">MKRHRLSIAITIVIFVTAAYVLGWSSLLTVSSIEISGTKTVVTTEVKVGERLARIEPRKIAAELERIRWIKSVEVSRDWISGKVSIFIIARTPIAIFNDQAIDEEGISFPLLNQNIQGLPRIQAPDIATAVATAHFYNSLPQDFAQSISILRSHSGDSYSFEIGVGQKSIEVFWGQNEENSLKVRVYKALIARPENLNVKRIELSAPHAPIVK</sequence>
<dbReference type="Pfam" id="PF08478">
    <property type="entry name" value="POTRA_1"/>
    <property type="match status" value="1"/>
</dbReference>
<feature type="domain" description="Cell division protein FtsQ/DivIB C-terminal" evidence="6">
    <location>
        <begin position="98"/>
        <end position="204"/>
    </location>
</feature>
<dbReference type="Pfam" id="PF03799">
    <property type="entry name" value="FtsQ_DivIB_C"/>
    <property type="match status" value="1"/>
</dbReference>
<keyword evidence="4" id="KW-0472">Membrane</keyword>
<keyword evidence="4" id="KW-1133">Transmembrane helix</keyword>
<dbReference type="GO" id="GO:0051301">
    <property type="term" value="P:cell division"/>
    <property type="evidence" value="ECO:0007669"/>
    <property type="project" value="UniProtKB-KW"/>
</dbReference>
<proteinExistence type="predicted"/>
<evidence type="ECO:0000259" key="7">
    <source>
        <dbReference type="Pfam" id="PF08478"/>
    </source>
</evidence>
<accession>A0A6J7VTB7</accession>
<dbReference type="InterPro" id="IPR005548">
    <property type="entry name" value="Cell_div_FtsQ/DivIB_C"/>
</dbReference>
<evidence type="ECO:0000259" key="6">
    <source>
        <dbReference type="Pfam" id="PF03799"/>
    </source>
</evidence>
<feature type="domain" description="POTRA" evidence="7">
    <location>
        <begin position="29"/>
        <end position="87"/>
    </location>
</feature>
<keyword evidence="3" id="KW-0812">Transmembrane</keyword>
<dbReference type="EMBL" id="CAFBRV010000001">
    <property type="protein sequence ID" value="CAB5102391.1"/>
    <property type="molecule type" value="Genomic_DNA"/>
</dbReference>
<organism evidence="8">
    <name type="scientific">freshwater metagenome</name>
    <dbReference type="NCBI Taxonomy" id="449393"/>
    <lineage>
        <taxon>unclassified sequences</taxon>
        <taxon>metagenomes</taxon>
        <taxon>ecological metagenomes</taxon>
    </lineage>
</organism>
<evidence type="ECO:0000313" key="8">
    <source>
        <dbReference type="EMBL" id="CAB5102391.1"/>
    </source>
</evidence>
<dbReference type="AlphaFoldDB" id="A0A6J7VTB7"/>
<dbReference type="InterPro" id="IPR013685">
    <property type="entry name" value="POTRA_FtsQ_type"/>
</dbReference>
<keyword evidence="5" id="KW-0131">Cell cycle</keyword>
<name>A0A6J7VTB7_9ZZZZ</name>
<protein>
    <submittedName>
        <fullName evidence="8">Unannotated protein</fullName>
    </submittedName>
</protein>
<reference evidence="8" key="1">
    <citation type="submission" date="2020-05" db="EMBL/GenBank/DDBJ databases">
        <authorList>
            <person name="Chiriac C."/>
            <person name="Salcher M."/>
            <person name="Ghai R."/>
            <person name="Kavagutti S V."/>
        </authorList>
    </citation>
    <scope>NUCLEOTIDE SEQUENCE</scope>
</reference>
<evidence type="ECO:0000256" key="1">
    <source>
        <dbReference type="ARBA" id="ARBA00022475"/>
    </source>
</evidence>
<evidence type="ECO:0000256" key="5">
    <source>
        <dbReference type="ARBA" id="ARBA00023306"/>
    </source>
</evidence>
<keyword evidence="1" id="KW-1003">Cell membrane</keyword>